<evidence type="ECO:0000313" key="2">
    <source>
        <dbReference type="EMBL" id="ANY77371.1"/>
    </source>
</evidence>
<name>A0A1B2EBN2_9HYPH</name>
<reference evidence="2" key="1">
    <citation type="submission" date="2016-07" db="EMBL/GenBank/DDBJ databases">
        <title>Microvirga ossetica sp. nov. a new species of rhizobia isolated from root nodules of the legume species Vicia alpestris Steven originated from North Ossetia region in the Caucasus.</title>
        <authorList>
            <person name="Safronova V.I."/>
            <person name="Kuznetsova I.G."/>
            <person name="Sazanova A.L."/>
            <person name="Belimov A."/>
            <person name="Andronov E."/>
            <person name="Osledkin Y.S."/>
            <person name="Onishchuk O.P."/>
            <person name="Kurchak O.N."/>
            <person name="Shaposhnikov A.I."/>
            <person name="Willems A."/>
            <person name="Tikhonovich I.A."/>
        </authorList>
    </citation>
    <scope>NUCLEOTIDE SEQUENCE [LARGE SCALE GENOMIC DNA]</scope>
    <source>
        <strain evidence="2">V5/3M</strain>
    </source>
</reference>
<organism evidence="2">
    <name type="scientific">Microvirga ossetica</name>
    <dbReference type="NCBI Taxonomy" id="1882682"/>
    <lineage>
        <taxon>Bacteria</taxon>
        <taxon>Pseudomonadati</taxon>
        <taxon>Pseudomonadota</taxon>
        <taxon>Alphaproteobacteria</taxon>
        <taxon>Hyphomicrobiales</taxon>
        <taxon>Methylobacteriaceae</taxon>
        <taxon>Microvirga</taxon>
    </lineage>
</organism>
<feature type="chain" id="PRO_5008535681" evidence="1">
    <location>
        <begin position="21"/>
        <end position="180"/>
    </location>
</feature>
<evidence type="ECO:0000256" key="1">
    <source>
        <dbReference type="SAM" id="SignalP"/>
    </source>
</evidence>
<dbReference type="EMBL" id="CP016616">
    <property type="protein sequence ID" value="ANY77371.1"/>
    <property type="molecule type" value="Genomic_DNA"/>
</dbReference>
<feature type="signal peptide" evidence="1">
    <location>
        <begin position="1"/>
        <end position="20"/>
    </location>
</feature>
<dbReference type="AlphaFoldDB" id="A0A1B2EBN2"/>
<accession>A0A1B2EBN2</accession>
<protein>
    <submittedName>
        <fullName evidence="2">Uncharacterized protein</fullName>
    </submittedName>
</protein>
<gene>
    <name evidence="2" type="ORF">BB934_03315</name>
</gene>
<dbReference type="RefSeq" id="WP_099508369.1">
    <property type="nucleotide sequence ID" value="NZ_CP016616.1"/>
</dbReference>
<proteinExistence type="predicted"/>
<dbReference type="KEGG" id="moc:BB934_03315"/>
<keyword evidence="1" id="KW-0732">Signal</keyword>
<sequence length="180" mass="20298">MHKRVVPIVGIILYPLGAQAAASKLEQAIFRPRFPAEHFVLQSAGDGDHLRFEIKVRRTGETFPYRVNVDRRSGEGAIEAIADGQGQNTGIRSTFKLYDLKGLNTSASQEISHVSFYHLGRAFVDIRLRERRNPEPYTSPPSGVWRVSDCRTDQPLRACKVPHDRKPKTRQSSLASMFSH</sequence>